<feature type="site" description="Transition state stabilizer" evidence="2">
    <location>
        <position position="171"/>
    </location>
</feature>
<dbReference type="GO" id="GO:0019509">
    <property type="term" value="P:L-methionine salvage from methylthioadenosine"/>
    <property type="evidence" value="ECO:0007669"/>
    <property type="project" value="UniProtKB-UniRule"/>
</dbReference>
<feature type="binding site" evidence="2">
    <location>
        <position position="210"/>
    </location>
    <ligand>
        <name>substrate</name>
    </ligand>
</feature>
<dbReference type="NCBIfam" id="TIGR00512">
    <property type="entry name" value="salvage_mtnA"/>
    <property type="match status" value="1"/>
</dbReference>
<dbReference type="InterPro" id="IPR011559">
    <property type="entry name" value="Initiation_fac_2B_a/b/d"/>
</dbReference>
<dbReference type="HAMAP" id="MF_01678">
    <property type="entry name" value="Salvage_MtnA"/>
    <property type="match status" value="1"/>
</dbReference>
<dbReference type="PANTHER" id="PTHR43475">
    <property type="entry name" value="METHYLTHIORIBOSE-1-PHOSPHATE ISOMERASE"/>
    <property type="match status" value="1"/>
</dbReference>
<organism evidence="3 4">
    <name type="scientific">Enhygromyxa salina</name>
    <dbReference type="NCBI Taxonomy" id="215803"/>
    <lineage>
        <taxon>Bacteria</taxon>
        <taxon>Pseudomonadati</taxon>
        <taxon>Myxococcota</taxon>
        <taxon>Polyangia</taxon>
        <taxon>Nannocystales</taxon>
        <taxon>Nannocystaceae</taxon>
        <taxon>Enhygromyxa</taxon>
    </lineage>
</organism>
<dbReference type="InterPro" id="IPR005251">
    <property type="entry name" value="IF-M1Pi"/>
</dbReference>
<dbReference type="InterPro" id="IPR027363">
    <property type="entry name" value="M1Pi_N"/>
</dbReference>
<comment type="function">
    <text evidence="2">Catalyzes the interconversion of methylthioribose-1-phosphate (MTR-1-P) into methylthioribulose-1-phosphate (MTRu-1-P).</text>
</comment>
<dbReference type="SUPFAM" id="SSF100950">
    <property type="entry name" value="NagB/RpiA/CoA transferase-like"/>
    <property type="match status" value="1"/>
</dbReference>
<dbReference type="Gene3D" id="1.20.120.420">
    <property type="entry name" value="translation initiation factor eif-2b, domain 1"/>
    <property type="match status" value="1"/>
</dbReference>
<dbReference type="InterPro" id="IPR037171">
    <property type="entry name" value="NagB/RpiA_transferase-like"/>
</dbReference>
<protein>
    <recommendedName>
        <fullName evidence="2">Methylthioribose-1-phosphate isomerase</fullName>
        <shortName evidence="2">M1Pi</shortName>
        <shortName evidence="2">MTR-1-P isomerase</shortName>
        <ecNumber evidence="2">5.3.1.23</ecNumber>
    </recommendedName>
    <alternativeName>
        <fullName evidence="2">S-methyl-5-thioribose-1-phosphate isomerase</fullName>
    </alternativeName>
</protein>
<evidence type="ECO:0000256" key="1">
    <source>
        <dbReference type="ARBA" id="ARBA00023235"/>
    </source>
</evidence>
<name>A0A0C1Z531_9BACT</name>
<proteinExistence type="inferred from homology"/>
<keyword evidence="2" id="KW-0028">Amino-acid biosynthesis</keyword>
<evidence type="ECO:0000313" key="4">
    <source>
        <dbReference type="Proteomes" id="UP000031599"/>
    </source>
</evidence>
<comment type="similarity">
    <text evidence="2">Belongs to the EIF-2B alpha/beta/delta subunits family. MtnA subfamily.</text>
</comment>
<dbReference type="Gene3D" id="3.40.50.10470">
    <property type="entry name" value="Translation initiation factor eif-2b, domain 2"/>
    <property type="match status" value="1"/>
</dbReference>
<comment type="pathway">
    <text evidence="2">Amino-acid biosynthesis; L-methionine biosynthesis via salvage pathway; L-methionine from S-methyl-5-thio-alpha-D-ribose 1-phosphate: step 1/6.</text>
</comment>
<dbReference type="PANTHER" id="PTHR43475:SF1">
    <property type="entry name" value="METHYLTHIORIBOSE-1-PHOSPHATE ISOMERASE"/>
    <property type="match status" value="1"/>
</dbReference>
<dbReference type="FunFam" id="3.40.50.10470:FF:000006">
    <property type="entry name" value="Methylthioribose-1-phosphate isomerase"/>
    <property type="match status" value="1"/>
</dbReference>
<accession>A0A0C1Z531</accession>
<comment type="catalytic activity">
    <reaction evidence="2">
        <text>5-(methylsulfanyl)-alpha-D-ribose 1-phosphate = 5-(methylsulfanyl)-D-ribulose 1-phosphate</text>
        <dbReference type="Rhea" id="RHEA:19989"/>
        <dbReference type="ChEBI" id="CHEBI:58533"/>
        <dbReference type="ChEBI" id="CHEBI:58548"/>
        <dbReference type="EC" id="5.3.1.23"/>
    </reaction>
</comment>
<dbReference type="InterPro" id="IPR000649">
    <property type="entry name" value="IF-2B-related"/>
</dbReference>
<evidence type="ECO:0000313" key="3">
    <source>
        <dbReference type="EMBL" id="KIG12719.1"/>
    </source>
</evidence>
<keyword evidence="1 2" id="KW-0413">Isomerase</keyword>
<dbReference type="NCBIfam" id="NF004326">
    <property type="entry name" value="PRK05720.1"/>
    <property type="match status" value="1"/>
</dbReference>
<dbReference type="FunFam" id="1.20.120.420:FF:000003">
    <property type="entry name" value="Methylthioribose-1-phosphate isomerase"/>
    <property type="match status" value="1"/>
</dbReference>
<dbReference type="EMBL" id="JMCC02000120">
    <property type="protein sequence ID" value="KIG12719.1"/>
    <property type="molecule type" value="Genomic_DNA"/>
</dbReference>
<comment type="caution">
    <text evidence="3">The sequence shown here is derived from an EMBL/GenBank/DDBJ whole genome shotgun (WGS) entry which is preliminary data.</text>
</comment>
<feature type="active site" description="Proton donor" evidence="2">
    <location>
        <position position="251"/>
    </location>
</feature>
<dbReference type="EC" id="5.3.1.23" evidence="2"/>
<feature type="binding site" evidence="2">
    <location>
        <begin position="58"/>
        <end position="60"/>
    </location>
    <ligand>
        <name>substrate</name>
    </ligand>
</feature>
<dbReference type="InterPro" id="IPR042529">
    <property type="entry name" value="IF_2B-like_C"/>
</dbReference>
<dbReference type="Proteomes" id="UP000031599">
    <property type="component" value="Unassembled WGS sequence"/>
</dbReference>
<gene>
    <name evidence="2" type="primary">mtnA</name>
    <name evidence="3" type="ORF">DB30_01077</name>
</gene>
<feature type="binding site" evidence="2">
    <location>
        <begin position="261"/>
        <end position="262"/>
    </location>
    <ligand>
        <name>substrate</name>
    </ligand>
</feature>
<keyword evidence="2" id="KW-0486">Methionine biosynthesis</keyword>
<dbReference type="NCBIfam" id="TIGR00524">
    <property type="entry name" value="eIF-2B_rel"/>
    <property type="match status" value="1"/>
</dbReference>
<evidence type="ECO:0000256" key="2">
    <source>
        <dbReference type="HAMAP-Rule" id="MF_01678"/>
    </source>
</evidence>
<sequence>MMFDTNPENYQGLRPVQLRVDGRALILLDQRALPADEVWLELSALEDIAVAIETLTVRGAPAIGCAAAIGLYVVSLGMPETRADFLVALWAASERLANTRPTAVNLFVALEQQRVAVTEQLDRDPDTSVARLREILRATAEQHVRADLRACLELGAHGAPKLPPGGILTHCNTGALATAGHGTALGVIRSAWASGTKLHVFVDETRPLLQGSRLTAWELVHDQIPCSLICDNMAGAMMARGEIQAAIVGADRITRNGDAANKIGTYTVAVLCKHHGIPFYVAAPVTTIDLSLATGAEIPIEERDADEVRVHGAALRAPANVPVRNPAFDVTPAELITGIITERGVFTPAELAGL</sequence>
<dbReference type="Pfam" id="PF01008">
    <property type="entry name" value="IF-2B"/>
    <property type="match status" value="1"/>
</dbReference>
<dbReference type="AlphaFoldDB" id="A0A0C1Z531"/>
<feature type="binding site" evidence="2">
    <location>
        <position position="100"/>
    </location>
    <ligand>
        <name>substrate</name>
    </ligand>
</feature>
<dbReference type="UniPathway" id="UPA00904">
    <property type="reaction ID" value="UER00874"/>
</dbReference>
<dbReference type="GO" id="GO:0046523">
    <property type="term" value="F:S-methyl-5-thioribose-1-phosphate isomerase activity"/>
    <property type="evidence" value="ECO:0007669"/>
    <property type="project" value="UniProtKB-UniRule"/>
</dbReference>
<reference evidence="3 4" key="1">
    <citation type="submission" date="2014-12" db="EMBL/GenBank/DDBJ databases">
        <title>Genome assembly of Enhygromyxa salina DSM 15201.</title>
        <authorList>
            <person name="Sharma G."/>
            <person name="Subramanian S."/>
        </authorList>
    </citation>
    <scope>NUCLEOTIDE SEQUENCE [LARGE SCALE GENOMIC DNA]</scope>
    <source>
        <strain evidence="3 4">DSM 15201</strain>
    </source>
</reference>